<protein>
    <submittedName>
        <fullName evidence="4">SDR family NAD(P)-dependent oxidoreductase</fullName>
    </submittedName>
</protein>
<evidence type="ECO:0000256" key="1">
    <source>
        <dbReference type="ARBA" id="ARBA00006484"/>
    </source>
</evidence>
<dbReference type="SUPFAM" id="SSF51735">
    <property type="entry name" value="NAD(P)-binding Rossmann-fold domains"/>
    <property type="match status" value="1"/>
</dbReference>
<evidence type="ECO:0000313" key="4">
    <source>
        <dbReference type="EMBL" id="MEC0241073.1"/>
    </source>
</evidence>
<keyword evidence="2" id="KW-0560">Oxidoreductase</keyword>
<dbReference type="InterPro" id="IPR036291">
    <property type="entry name" value="NAD(P)-bd_dom_sf"/>
</dbReference>
<dbReference type="PRINTS" id="PR00081">
    <property type="entry name" value="GDHRDH"/>
</dbReference>
<name>A0ABU6GPA0_9BACL</name>
<evidence type="ECO:0000256" key="2">
    <source>
        <dbReference type="ARBA" id="ARBA00023002"/>
    </source>
</evidence>
<dbReference type="CDD" id="cd05233">
    <property type="entry name" value="SDR_c"/>
    <property type="match status" value="1"/>
</dbReference>
<organism evidence="4 5">
    <name type="scientific">Paenibacillus dokdonensis</name>
    <dbReference type="NCBI Taxonomy" id="2567944"/>
    <lineage>
        <taxon>Bacteria</taxon>
        <taxon>Bacillati</taxon>
        <taxon>Bacillota</taxon>
        <taxon>Bacilli</taxon>
        <taxon>Bacillales</taxon>
        <taxon>Paenibacillaceae</taxon>
        <taxon>Paenibacillus</taxon>
    </lineage>
</organism>
<gene>
    <name evidence="4" type="ORF">P4H66_14575</name>
</gene>
<dbReference type="PANTHER" id="PTHR44229:SF4">
    <property type="entry name" value="15-HYDROXYPROSTAGLANDIN DEHYDROGENASE [NAD(+)]"/>
    <property type="match status" value="1"/>
</dbReference>
<accession>A0ABU6GPA0</accession>
<dbReference type="PANTHER" id="PTHR44229">
    <property type="entry name" value="15-HYDROXYPROSTAGLANDIN DEHYDROGENASE [NAD(+)]"/>
    <property type="match status" value="1"/>
</dbReference>
<comment type="similarity">
    <text evidence="1 3">Belongs to the short-chain dehydrogenases/reductases (SDR) family.</text>
</comment>
<dbReference type="InterPro" id="IPR002347">
    <property type="entry name" value="SDR_fam"/>
</dbReference>
<dbReference type="Pfam" id="PF00106">
    <property type="entry name" value="adh_short"/>
    <property type="match status" value="1"/>
</dbReference>
<dbReference type="Gene3D" id="3.40.50.720">
    <property type="entry name" value="NAD(P)-binding Rossmann-like Domain"/>
    <property type="match status" value="1"/>
</dbReference>
<dbReference type="InterPro" id="IPR020904">
    <property type="entry name" value="Sc_DH/Rdtase_CS"/>
</dbReference>
<sequence length="305" mass="33083">MENQRTASDFAAETTLQTNDRKVAIITGGASGIGRALCMEAAGKGMVVIVSDINQEGGEATARLINESGQGEACFEKVDVSSAAAVGDLVNRVFSTYGRLDYMFNNAGIAMYGELCDMTLELWQKIININLWGAIHGTHAAYPLMKQQGFGYIVNTSSATGLGPAPMTSAYATTKHAVVGMTTSLHYEAEAYGIHVSALCPAFVDTPIYATADAVGMDKEKINEQVKKQKSMTPEQFAKIAFAKIHRHEAIICPMPMRRIMDIFFILFPGLHRKLMRLVCRISREASLRGKAGYQGSEATNTPII</sequence>
<comment type="caution">
    <text evidence="4">The sequence shown here is derived from an EMBL/GenBank/DDBJ whole genome shotgun (WGS) entry which is preliminary data.</text>
</comment>
<dbReference type="PRINTS" id="PR00080">
    <property type="entry name" value="SDRFAMILY"/>
</dbReference>
<dbReference type="Proteomes" id="UP001344632">
    <property type="component" value="Unassembled WGS sequence"/>
</dbReference>
<dbReference type="RefSeq" id="WP_326088798.1">
    <property type="nucleotide sequence ID" value="NZ_JARLKZ010000008.1"/>
</dbReference>
<proteinExistence type="inferred from homology"/>
<reference evidence="4 5" key="1">
    <citation type="submission" date="2023-03" db="EMBL/GenBank/DDBJ databases">
        <title>Bacillus Genome Sequencing.</title>
        <authorList>
            <person name="Dunlap C."/>
        </authorList>
    </citation>
    <scope>NUCLEOTIDE SEQUENCE [LARGE SCALE GENOMIC DNA]</scope>
    <source>
        <strain evidence="4 5">BD-525</strain>
    </source>
</reference>
<evidence type="ECO:0000256" key="3">
    <source>
        <dbReference type="RuleBase" id="RU000363"/>
    </source>
</evidence>
<keyword evidence="5" id="KW-1185">Reference proteome</keyword>
<dbReference type="PROSITE" id="PS00061">
    <property type="entry name" value="ADH_SHORT"/>
    <property type="match status" value="1"/>
</dbReference>
<evidence type="ECO:0000313" key="5">
    <source>
        <dbReference type="Proteomes" id="UP001344632"/>
    </source>
</evidence>
<dbReference type="EMBL" id="JARLKZ010000008">
    <property type="protein sequence ID" value="MEC0241073.1"/>
    <property type="molecule type" value="Genomic_DNA"/>
</dbReference>